<evidence type="ECO:0000313" key="3">
    <source>
        <dbReference type="Proteomes" id="UP001611415"/>
    </source>
</evidence>
<dbReference type="PANTHER" id="PTHR20854">
    <property type="entry name" value="INOSITOL MONOPHOSPHATASE"/>
    <property type="match status" value="1"/>
</dbReference>
<keyword evidence="3" id="KW-1185">Reference proteome</keyword>
<dbReference type="EMBL" id="JBIRYO010000001">
    <property type="protein sequence ID" value="MFI2471949.1"/>
    <property type="molecule type" value="Genomic_DNA"/>
</dbReference>
<sequence length="298" mass="31157">MRSGNTVNVAPHDAVVALAAEIAITAAAEAGLAIRAGLSGALELRPKGGSGDLVTSLDLRSESIIVGRLRRAFPDHRIMAEESGLLDGADEAWCWVVDPLDGTNNIAVGLPVYSIGIALCHYGVPVFGVVHEPTTGRTWSARRGHGASGPNGPLRRHRTPPPLAGPTLAWLQGYPVARTDPTARALRLTLESGARRLIQLWSPLLCWIMLSRGDIDGFVGYRAGVVDLPAGSLIARESGITLTGFDGAPLDDRIDPVGQEVSFLAARPGLLSDLTLLVKSAADVTVSGLGGPAIPISR</sequence>
<dbReference type="Pfam" id="PF00459">
    <property type="entry name" value="Inositol_P"/>
    <property type="match status" value="1"/>
</dbReference>
<gene>
    <name evidence="2" type="ORF">ACH49W_01090</name>
</gene>
<evidence type="ECO:0000256" key="1">
    <source>
        <dbReference type="SAM" id="MobiDB-lite"/>
    </source>
</evidence>
<dbReference type="SUPFAM" id="SSF56655">
    <property type="entry name" value="Carbohydrate phosphatase"/>
    <property type="match status" value="1"/>
</dbReference>
<accession>A0ABW7WRZ2</accession>
<proteinExistence type="predicted"/>
<organism evidence="2 3">
    <name type="scientific">Nocardia xishanensis</name>
    <dbReference type="NCBI Taxonomy" id="238964"/>
    <lineage>
        <taxon>Bacteria</taxon>
        <taxon>Bacillati</taxon>
        <taxon>Actinomycetota</taxon>
        <taxon>Actinomycetes</taxon>
        <taxon>Mycobacteriales</taxon>
        <taxon>Nocardiaceae</taxon>
        <taxon>Nocardia</taxon>
    </lineage>
</organism>
<protein>
    <submittedName>
        <fullName evidence="2">Inositol monophosphatase</fullName>
    </submittedName>
</protein>
<dbReference type="Gene3D" id="3.40.190.80">
    <property type="match status" value="1"/>
</dbReference>
<dbReference type="RefSeq" id="WP_364819682.1">
    <property type="nucleotide sequence ID" value="NZ_JBFAYM010000003.1"/>
</dbReference>
<feature type="region of interest" description="Disordered" evidence="1">
    <location>
        <begin position="138"/>
        <end position="159"/>
    </location>
</feature>
<dbReference type="InterPro" id="IPR000760">
    <property type="entry name" value="Inositol_monophosphatase-like"/>
</dbReference>
<name>A0ABW7WRZ2_9NOCA</name>
<dbReference type="PANTHER" id="PTHR20854:SF4">
    <property type="entry name" value="INOSITOL-1-MONOPHOSPHATASE-RELATED"/>
    <property type="match status" value="1"/>
</dbReference>
<dbReference type="PRINTS" id="PR00377">
    <property type="entry name" value="IMPHPHTASES"/>
</dbReference>
<comment type="caution">
    <text evidence="2">The sequence shown here is derived from an EMBL/GenBank/DDBJ whole genome shotgun (WGS) entry which is preliminary data.</text>
</comment>
<evidence type="ECO:0000313" key="2">
    <source>
        <dbReference type="EMBL" id="MFI2471949.1"/>
    </source>
</evidence>
<dbReference type="Gene3D" id="3.30.540.10">
    <property type="entry name" value="Fructose-1,6-Bisphosphatase, subunit A, domain 1"/>
    <property type="match status" value="1"/>
</dbReference>
<reference evidence="2 3" key="1">
    <citation type="submission" date="2024-10" db="EMBL/GenBank/DDBJ databases">
        <title>The Natural Products Discovery Center: Release of the First 8490 Sequenced Strains for Exploring Actinobacteria Biosynthetic Diversity.</title>
        <authorList>
            <person name="Kalkreuter E."/>
            <person name="Kautsar S.A."/>
            <person name="Yang D."/>
            <person name="Bader C.D."/>
            <person name="Teijaro C.N."/>
            <person name="Fluegel L."/>
            <person name="Davis C.M."/>
            <person name="Simpson J.R."/>
            <person name="Lauterbach L."/>
            <person name="Steele A.D."/>
            <person name="Gui C."/>
            <person name="Meng S."/>
            <person name="Li G."/>
            <person name="Viehrig K."/>
            <person name="Ye F."/>
            <person name="Su P."/>
            <person name="Kiefer A.F."/>
            <person name="Nichols A."/>
            <person name="Cepeda A.J."/>
            <person name="Yan W."/>
            <person name="Fan B."/>
            <person name="Jiang Y."/>
            <person name="Adhikari A."/>
            <person name="Zheng C.-J."/>
            <person name="Schuster L."/>
            <person name="Cowan T.M."/>
            <person name="Smanski M.J."/>
            <person name="Chevrette M.G."/>
            <person name="De Carvalho L.P.S."/>
            <person name="Shen B."/>
        </authorList>
    </citation>
    <scope>NUCLEOTIDE SEQUENCE [LARGE SCALE GENOMIC DNA]</scope>
    <source>
        <strain evidence="2 3">NPDC019275</strain>
    </source>
</reference>
<dbReference type="Proteomes" id="UP001611415">
    <property type="component" value="Unassembled WGS sequence"/>
</dbReference>